<dbReference type="PANTHER" id="PTHR43713:SF1">
    <property type="entry name" value="GLUTAMATE-1-SEMIALDEHYDE 2,1-AMINOMUTASE 2"/>
    <property type="match status" value="1"/>
</dbReference>
<dbReference type="AlphaFoldDB" id="A0A841ZNY6"/>
<keyword evidence="6 9" id="KW-0663">Pyridoxal phosphate</keyword>
<dbReference type="GO" id="GO:0030170">
    <property type="term" value="F:pyridoxal phosphate binding"/>
    <property type="evidence" value="ECO:0007669"/>
    <property type="project" value="InterPro"/>
</dbReference>
<organism evidence="10 11">
    <name type="scientific">Listeria aquatica</name>
    <dbReference type="NCBI Taxonomy" id="1494960"/>
    <lineage>
        <taxon>Bacteria</taxon>
        <taxon>Bacillati</taxon>
        <taxon>Bacillota</taxon>
        <taxon>Bacilli</taxon>
        <taxon>Bacillales</taxon>
        <taxon>Listeriaceae</taxon>
        <taxon>Listeria</taxon>
    </lineage>
</organism>
<dbReference type="EMBL" id="JAARRM010000007">
    <property type="protein sequence ID" value="MBC1522369.1"/>
    <property type="molecule type" value="Genomic_DNA"/>
</dbReference>
<dbReference type="InterPro" id="IPR049704">
    <property type="entry name" value="Aminotrans_3_PPA_site"/>
</dbReference>
<dbReference type="CDD" id="cd00610">
    <property type="entry name" value="OAT_like"/>
    <property type="match status" value="1"/>
</dbReference>
<dbReference type="NCBIfam" id="NF009055">
    <property type="entry name" value="PRK12389.1"/>
    <property type="match status" value="1"/>
</dbReference>
<dbReference type="NCBIfam" id="TIGR00713">
    <property type="entry name" value="hemL"/>
    <property type="match status" value="1"/>
</dbReference>
<dbReference type="InterPro" id="IPR004639">
    <property type="entry name" value="4pyrrol_synth_GluAld_NH2Trfase"/>
</dbReference>
<sequence length="432" mass="46638">MNHSKSEELHEEAKKHIVGGVNSPSRSYKGVGGGVPITMKSASGAYFYDVDGNKYIDYLAAFGPIITGHAHPHITKAITRAAETGVLYGTPTEHEITFAKMLKEAIPSLDKVRFTNSGTEAVMTTVRVARAYTVREKIIKFGGSYHGHFDLVLVEAGSGPSTLGTPDSAGVTQATAREVITVPFNDLDAFREALKAWGDQVAAVLVEPIVGNFGIVAPEPGFLEKVNEMTHEAGALVIYDEVITAFRFMYGGAQDYLNVTPDLTALGKIIGGGLPIGAYGGRADIMEEVAPLGPAYQAGTHAGNPASIQSGIACLEVLQEEGLYDRFEKLGRMLKEGILSAAKEYQIPVTVNQIVGALTVFFTNKTVRNYEDAQNTDGEAFAEFFKGMREEGILLAASKYEAWFVTTAHTEKDIEETLVAVQRVFKKMAENM</sequence>
<protein>
    <recommendedName>
        <fullName evidence="9">Glutamate-1-semialdehyde 2,1-aminomutase</fullName>
        <shortName evidence="9">GSA</shortName>
        <ecNumber evidence="9">5.4.3.8</ecNumber>
    </recommendedName>
    <alternativeName>
        <fullName evidence="9">Glutamate-1-semialdehyde aminotransferase</fullName>
        <shortName evidence="9">GSA-AT</shortName>
    </alternativeName>
</protein>
<dbReference type="UniPathway" id="UPA00251">
    <property type="reaction ID" value="UER00317"/>
</dbReference>
<comment type="catalytic activity">
    <reaction evidence="1 9">
        <text>(S)-4-amino-5-oxopentanoate = 5-aminolevulinate</text>
        <dbReference type="Rhea" id="RHEA:14265"/>
        <dbReference type="ChEBI" id="CHEBI:57501"/>
        <dbReference type="ChEBI" id="CHEBI:356416"/>
        <dbReference type="EC" id="5.4.3.8"/>
    </reaction>
</comment>
<comment type="pathway">
    <text evidence="3">Porphyrin-containing compound metabolism; protoporphyrin-IX biosynthesis; 5-aminolevulinate from L-glutamyl-tRNA(Glu): step 2/2.</text>
</comment>
<keyword evidence="8 9" id="KW-0627">Porphyrin biosynthesis</keyword>
<dbReference type="Pfam" id="PF00202">
    <property type="entry name" value="Aminotran_3"/>
    <property type="match status" value="1"/>
</dbReference>
<gene>
    <name evidence="9" type="primary">hemL</name>
    <name evidence="10" type="ORF">HB912_11995</name>
</gene>
<evidence type="ECO:0000256" key="3">
    <source>
        <dbReference type="ARBA" id="ARBA00004819"/>
    </source>
</evidence>
<evidence type="ECO:0000256" key="4">
    <source>
        <dbReference type="ARBA" id="ARBA00008981"/>
    </source>
</evidence>
<comment type="caution">
    <text evidence="10">The sequence shown here is derived from an EMBL/GenBank/DDBJ whole genome shotgun (WGS) entry which is preliminary data.</text>
</comment>
<dbReference type="SUPFAM" id="SSF53383">
    <property type="entry name" value="PLP-dependent transferases"/>
    <property type="match status" value="1"/>
</dbReference>
<accession>A0A841ZNY6</accession>
<evidence type="ECO:0000313" key="11">
    <source>
        <dbReference type="Proteomes" id="UP000559885"/>
    </source>
</evidence>
<evidence type="ECO:0000256" key="7">
    <source>
        <dbReference type="ARBA" id="ARBA00023235"/>
    </source>
</evidence>
<proteinExistence type="inferred from homology"/>
<dbReference type="InterPro" id="IPR015421">
    <property type="entry name" value="PyrdxlP-dep_Trfase_major"/>
</dbReference>
<comment type="cofactor">
    <cofactor evidence="2 9">
        <name>pyridoxal 5'-phosphate</name>
        <dbReference type="ChEBI" id="CHEBI:597326"/>
    </cofactor>
</comment>
<dbReference type="Proteomes" id="UP000559885">
    <property type="component" value="Unassembled WGS sequence"/>
</dbReference>
<reference evidence="10 11" key="1">
    <citation type="submission" date="2020-03" db="EMBL/GenBank/DDBJ databases">
        <title>Soil Listeria distribution.</title>
        <authorList>
            <person name="Liao J."/>
            <person name="Wiedmann M."/>
        </authorList>
    </citation>
    <scope>NUCLEOTIDE SEQUENCE [LARGE SCALE GENOMIC DNA]</scope>
    <source>
        <strain evidence="10 11">FSL L7-1507</strain>
    </source>
</reference>
<dbReference type="Gene3D" id="3.40.640.10">
    <property type="entry name" value="Type I PLP-dependent aspartate aminotransferase-like (Major domain)"/>
    <property type="match status" value="1"/>
</dbReference>
<name>A0A841ZNY6_9LIST</name>
<dbReference type="InterPro" id="IPR005814">
    <property type="entry name" value="Aminotrans_3"/>
</dbReference>
<evidence type="ECO:0000256" key="2">
    <source>
        <dbReference type="ARBA" id="ARBA00001933"/>
    </source>
</evidence>
<dbReference type="PANTHER" id="PTHR43713">
    <property type="entry name" value="GLUTAMATE-1-SEMIALDEHYDE 2,1-AMINOMUTASE"/>
    <property type="match status" value="1"/>
</dbReference>
<dbReference type="PROSITE" id="PS00600">
    <property type="entry name" value="AA_TRANSFER_CLASS_3"/>
    <property type="match status" value="1"/>
</dbReference>
<evidence type="ECO:0000256" key="5">
    <source>
        <dbReference type="ARBA" id="ARBA00022490"/>
    </source>
</evidence>
<dbReference type="Gene3D" id="3.90.1150.10">
    <property type="entry name" value="Aspartate Aminotransferase, domain 1"/>
    <property type="match status" value="1"/>
</dbReference>
<dbReference type="GO" id="GO:0005737">
    <property type="term" value="C:cytoplasm"/>
    <property type="evidence" value="ECO:0007669"/>
    <property type="project" value="UniProtKB-SubCell"/>
</dbReference>
<dbReference type="InterPro" id="IPR015422">
    <property type="entry name" value="PyrdxlP-dep_Trfase_small"/>
</dbReference>
<evidence type="ECO:0000313" key="10">
    <source>
        <dbReference type="EMBL" id="MBC1522369.1"/>
    </source>
</evidence>
<evidence type="ECO:0000256" key="8">
    <source>
        <dbReference type="ARBA" id="ARBA00023244"/>
    </source>
</evidence>
<evidence type="ECO:0000256" key="6">
    <source>
        <dbReference type="ARBA" id="ARBA00022898"/>
    </source>
</evidence>
<comment type="subunit">
    <text evidence="9">Homodimer.</text>
</comment>
<evidence type="ECO:0000256" key="1">
    <source>
        <dbReference type="ARBA" id="ARBA00001579"/>
    </source>
</evidence>
<keyword evidence="5 9" id="KW-0963">Cytoplasm</keyword>
<dbReference type="GO" id="GO:0042286">
    <property type="term" value="F:glutamate-1-semialdehyde 2,1-aminomutase activity"/>
    <property type="evidence" value="ECO:0007669"/>
    <property type="project" value="UniProtKB-UniRule"/>
</dbReference>
<dbReference type="FunFam" id="3.40.640.10:FF:000021">
    <property type="entry name" value="Glutamate-1-semialdehyde 2,1-aminomutase"/>
    <property type="match status" value="1"/>
</dbReference>
<dbReference type="NCBIfam" id="NF000818">
    <property type="entry name" value="PRK00062.1"/>
    <property type="match status" value="1"/>
</dbReference>
<dbReference type="GO" id="GO:0008483">
    <property type="term" value="F:transaminase activity"/>
    <property type="evidence" value="ECO:0007669"/>
    <property type="project" value="InterPro"/>
</dbReference>
<evidence type="ECO:0000256" key="9">
    <source>
        <dbReference type="HAMAP-Rule" id="MF_00375"/>
    </source>
</evidence>
<dbReference type="GO" id="GO:0006782">
    <property type="term" value="P:protoporphyrinogen IX biosynthetic process"/>
    <property type="evidence" value="ECO:0007669"/>
    <property type="project" value="UniProtKB-UniRule"/>
</dbReference>
<dbReference type="RefSeq" id="WP_185374900.1">
    <property type="nucleotide sequence ID" value="NZ_JAARRM010000007.1"/>
</dbReference>
<keyword evidence="7 9" id="KW-0413">Isomerase</keyword>
<comment type="similarity">
    <text evidence="4 9">Belongs to the class-III pyridoxal-phosphate-dependent aminotransferase family. HemL subfamily.</text>
</comment>
<feature type="modified residue" description="N6-(pyridoxal phosphate)lysine" evidence="9">
    <location>
        <position position="268"/>
    </location>
</feature>
<dbReference type="HAMAP" id="MF_00375">
    <property type="entry name" value="HemL_aminotrans_3"/>
    <property type="match status" value="1"/>
</dbReference>
<dbReference type="EC" id="5.4.3.8" evidence="9"/>
<comment type="subcellular location">
    <subcellularLocation>
        <location evidence="9">Cytoplasm</location>
    </subcellularLocation>
</comment>
<dbReference type="InterPro" id="IPR015424">
    <property type="entry name" value="PyrdxlP-dep_Trfase"/>
</dbReference>